<evidence type="ECO:0000256" key="3">
    <source>
        <dbReference type="ARBA" id="ARBA00023014"/>
    </source>
</evidence>
<dbReference type="GO" id="GO:0051536">
    <property type="term" value="F:iron-sulfur cluster binding"/>
    <property type="evidence" value="ECO:0007669"/>
    <property type="project" value="UniProtKB-KW"/>
</dbReference>
<dbReference type="Pfam" id="PF13237">
    <property type="entry name" value="Fer4_10"/>
    <property type="match status" value="1"/>
</dbReference>
<comment type="caution">
    <text evidence="5">The sequence shown here is derived from an EMBL/GenBank/DDBJ whole genome shotgun (WGS) entry which is preliminary data.</text>
</comment>
<organism evidence="5 6">
    <name type="scientific">Prosthecochloris marina</name>
    <dbReference type="NCBI Taxonomy" id="2017681"/>
    <lineage>
        <taxon>Bacteria</taxon>
        <taxon>Pseudomonadati</taxon>
        <taxon>Chlorobiota</taxon>
        <taxon>Chlorobiia</taxon>
        <taxon>Chlorobiales</taxon>
        <taxon>Chlorobiaceae</taxon>
        <taxon>Prosthecochloris</taxon>
    </lineage>
</organism>
<dbReference type="GO" id="GO:0046872">
    <property type="term" value="F:metal ion binding"/>
    <property type="evidence" value="ECO:0007669"/>
    <property type="project" value="UniProtKB-KW"/>
</dbReference>
<dbReference type="InterPro" id="IPR052911">
    <property type="entry name" value="Corrinoid_activation_enz"/>
</dbReference>
<evidence type="ECO:0000256" key="2">
    <source>
        <dbReference type="ARBA" id="ARBA00023004"/>
    </source>
</evidence>
<dbReference type="PANTHER" id="PTHR42895:SF1">
    <property type="entry name" value="IRON-SULFUR CLUSTER PROTEIN"/>
    <property type="match status" value="1"/>
</dbReference>
<dbReference type="PROSITE" id="PS00198">
    <property type="entry name" value="4FE4S_FER_1"/>
    <property type="match status" value="1"/>
</dbReference>
<dbReference type="OrthoDB" id="9795268at2"/>
<proteinExistence type="predicted"/>
<dbReference type="PANTHER" id="PTHR42895">
    <property type="entry name" value="IRON-SULFUR CLUSTER-BINDING PROTEIN-RELATED"/>
    <property type="match status" value="1"/>
</dbReference>
<accession>A0A317T6C0</accession>
<name>A0A317T6C0_9CHLB</name>
<keyword evidence="6" id="KW-1185">Reference proteome</keyword>
<sequence>MKREIITIDQTKCDGCGDCVPGCPEGALQIIDGRARLVSDLFCDGLGACIGTCSKGAISIEERDAEPYDERRVMEEIIIKGGTNVIAAHLEHLKAHGEEEYLQQALAYLKEKGIENPINNDVQGNQSSEHEGCGCAGSVLMDFRKTGNDVEQGESTGQQKSELTQWPIQLHLVTPLAPCYRDSDLLLAADCTAFAIGAFHPAFMRGKSIAIACPKLDSGIDRYVEKLKSMIELANINTITVVIMEVPCCGGLVSIVNQALDKASRDVPVKKIVIGVRGDVLGER</sequence>
<evidence type="ECO:0000259" key="4">
    <source>
        <dbReference type="PROSITE" id="PS51379"/>
    </source>
</evidence>
<gene>
    <name evidence="5" type="ORF">CR164_12475</name>
</gene>
<reference evidence="6" key="1">
    <citation type="submission" date="2017-10" db="EMBL/GenBank/DDBJ databases">
        <authorList>
            <person name="Gaisin V.A."/>
            <person name="Rysina M.S."/>
            <person name="Grouzdev D.S."/>
        </authorList>
    </citation>
    <scope>NUCLEOTIDE SEQUENCE [LARGE SCALE GENOMIC DNA]</scope>
    <source>
        <strain evidence="6">V1</strain>
    </source>
</reference>
<evidence type="ECO:0000313" key="5">
    <source>
        <dbReference type="EMBL" id="PWW81016.1"/>
    </source>
</evidence>
<dbReference type="AlphaFoldDB" id="A0A317T6C0"/>
<feature type="domain" description="4Fe-4S ferredoxin-type" evidence="4">
    <location>
        <begin position="4"/>
        <end position="33"/>
    </location>
</feature>
<dbReference type="InterPro" id="IPR017896">
    <property type="entry name" value="4Fe4S_Fe-S-bd"/>
</dbReference>
<dbReference type="SUPFAM" id="SSF54862">
    <property type="entry name" value="4Fe-4S ferredoxins"/>
    <property type="match status" value="1"/>
</dbReference>
<keyword evidence="3" id="KW-0411">Iron-sulfur</keyword>
<keyword evidence="2" id="KW-0408">Iron</keyword>
<dbReference type="EMBL" id="PDNZ01000012">
    <property type="protein sequence ID" value="PWW81016.1"/>
    <property type="molecule type" value="Genomic_DNA"/>
</dbReference>
<keyword evidence="1" id="KW-0479">Metal-binding</keyword>
<dbReference type="InterPro" id="IPR017900">
    <property type="entry name" value="4Fe4S_Fe_S_CS"/>
</dbReference>
<dbReference type="PROSITE" id="PS51379">
    <property type="entry name" value="4FE4S_FER_2"/>
    <property type="match status" value="2"/>
</dbReference>
<evidence type="ECO:0000313" key="6">
    <source>
        <dbReference type="Proteomes" id="UP000246278"/>
    </source>
</evidence>
<dbReference type="RefSeq" id="WP_110024359.1">
    <property type="nucleotide sequence ID" value="NZ_PDNZ01000012.1"/>
</dbReference>
<dbReference type="Proteomes" id="UP000246278">
    <property type="component" value="Unassembled WGS sequence"/>
</dbReference>
<protein>
    <submittedName>
        <fullName evidence="5">4Fe-4S ferredoxin</fullName>
    </submittedName>
</protein>
<dbReference type="Gene3D" id="3.30.70.20">
    <property type="match status" value="1"/>
</dbReference>
<evidence type="ECO:0000256" key="1">
    <source>
        <dbReference type="ARBA" id="ARBA00022723"/>
    </source>
</evidence>
<feature type="domain" description="4Fe-4S ferredoxin-type" evidence="4">
    <location>
        <begin position="34"/>
        <end position="63"/>
    </location>
</feature>